<sequence length="160" mass="17600">MADMADLAREDKLVGPTGGRRGEEARKELRGKNDWVERAEQVSVDHPEATYHKVWVRHGPTQNKQTNDSERAKTRTCRPILVVVVVVNTASCAKSLNAASEPSAIRPTAALDQIYVVSMEARRAVRERPMRASTAAHYALPIGAFAYGITFETGHCESPS</sequence>
<feature type="compositionally biased region" description="Basic and acidic residues" evidence="1">
    <location>
        <begin position="1"/>
        <end position="13"/>
    </location>
</feature>
<proteinExistence type="predicted"/>
<dbReference type="WBParaSite" id="PSAMB.scaffold91size81377.g1600.t1">
    <property type="protein sequence ID" value="PSAMB.scaffold91size81377.g1600.t1"/>
    <property type="gene ID" value="PSAMB.scaffold91size81377.g1600"/>
</dbReference>
<name>A0A914XKN1_9BILA</name>
<keyword evidence="2" id="KW-1185">Reference proteome</keyword>
<dbReference type="AlphaFoldDB" id="A0A914XKN1"/>
<dbReference type="Proteomes" id="UP000887566">
    <property type="component" value="Unplaced"/>
</dbReference>
<evidence type="ECO:0000313" key="3">
    <source>
        <dbReference type="WBParaSite" id="PSAMB.scaffold91size81377.g1600.t1"/>
    </source>
</evidence>
<accession>A0A914XKN1</accession>
<feature type="region of interest" description="Disordered" evidence="1">
    <location>
        <begin position="1"/>
        <end position="32"/>
    </location>
</feature>
<reference evidence="3" key="1">
    <citation type="submission" date="2022-11" db="UniProtKB">
        <authorList>
            <consortium name="WormBaseParasite"/>
        </authorList>
    </citation>
    <scope>IDENTIFICATION</scope>
</reference>
<evidence type="ECO:0000313" key="2">
    <source>
        <dbReference type="Proteomes" id="UP000887566"/>
    </source>
</evidence>
<organism evidence="2 3">
    <name type="scientific">Plectus sambesii</name>
    <dbReference type="NCBI Taxonomy" id="2011161"/>
    <lineage>
        <taxon>Eukaryota</taxon>
        <taxon>Metazoa</taxon>
        <taxon>Ecdysozoa</taxon>
        <taxon>Nematoda</taxon>
        <taxon>Chromadorea</taxon>
        <taxon>Plectida</taxon>
        <taxon>Plectina</taxon>
        <taxon>Plectoidea</taxon>
        <taxon>Plectidae</taxon>
        <taxon>Plectus</taxon>
    </lineage>
</organism>
<evidence type="ECO:0000256" key="1">
    <source>
        <dbReference type="SAM" id="MobiDB-lite"/>
    </source>
</evidence>
<feature type="compositionally biased region" description="Basic and acidic residues" evidence="1">
    <location>
        <begin position="20"/>
        <end position="32"/>
    </location>
</feature>
<protein>
    <submittedName>
        <fullName evidence="3">Uncharacterized protein</fullName>
    </submittedName>
</protein>